<dbReference type="EMBL" id="JACXVP010000012">
    <property type="protein sequence ID" value="KAG5573332.1"/>
    <property type="molecule type" value="Genomic_DNA"/>
</dbReference>
<dbReference type="AlphaFoldDB" id="A0A9J5WDG6"/>
<comment type="caution">
    <text evidence="2">The sequence shown here is derived from an EMBL/GenBank/DDBJ whole genome shotgun (WGS) entry which is preliminary data.</text>
</comment>
<feature type="region of interest" description="Disordered" evidence="1">
    <location>
        <begin position="153"/>
        <end position="175"/>
    </location>
</feature>
<protein>
    <submittedName>
        <fullName evidence="2">Uncharacterized protein</fullName>
    </submittedName>
</protein>
<accession>A0A9J5WDG6</accession>
<proteinExistence type="predicted"/>
<feature type="non-terminal residue" evidence="2">
    <location>
        <position position="260"/>
    </location>
</feature>
<reference evidence="2 3" key="1">
    <citation type="submission" date="2020-09" db="EMBL/GenBank/DDBJ databases">
        <title>De no assembly of potato wild relative species, Solanum commersonii.</title>
        <authorList>
            <person name="Cho K."/>
        </authorList>
    </citation>
    <scope>NUCLEOTIDE SEQUENCE [LARGE SCALE GENOMIC DNA]</scope>
    <source>
        <strain evidence="2">LZ3.2</strain>
        <tissue evidence="2">Leaf</tissue>
    </source>
</reference>
<evidence type="ECO:0000256" key="1">
    <source>
        <dbReference type="SAM" id="MobiDB-lite"/>
    </source>
</evidence>
<feature type="region of interest" description="Disordered" evidence="1">
    <location>
        <begin position="18"/>
        <end position="55"/>
    </location>
</feature>
<evidence type="ECO:0000313" key="2">
    <source>
        <dbReference type="EMBL" id="KAG5573332.1"/>
    </source>
</evidence>
<evidence type="ECO:0000313" key="3">
    <source>
        <dbReference type="Proteomes" id="UP000824120"/>
    </source>
</evidence>
<keyword evidence="3" id="KW-1185">Reference proteome</keyword>
<sequence>AKTATTADPATATLFKEAEFGDSVGEPPGAVAIDGGEAAPEGDDDGVSVVGGAGGDANGEDAVVGAFAGAETGGVDVVEGGVATGDGELFGEAAGDAPGACAKADPAINANNRAMIILTAKTATTADPATATLFKEAELGDSIGEPPGAAAIDGGEAAPEGDDAGVSEVGGAGGDANGESDAVVGAFAGATIGGVDVVGGGVATGAGELFGEAAGDAPGACAKADPAINANIRAMITFGCAILAFKRKVEEAQTEEEMLI</sequence>
<gene>
    <name evidence="2" type="ORF">H5410_063098</name>
</gene>
<organism evidence="2 3">
    <name type="scientific">Solanum commersonii</name>
    <name type="common">Commerson's wild potato</name>
    <name type="synonym">Commerson's nightshade</name>
    <dbReference type="NCBI Taxonomy" id="4109"/>
    <lineage>
        <taxon>Eukaryota</taxon>
        <taxon>Viridiplantae</taxon>
        <taxon>Streptophyta</taxon>
        <taxon>Embryophyta</taxon>
        <taxon>Tracheophyta</taxon>
        <taxon>Spermatophyta</taxon>
        <taxon>Magnoliopsida</taxon>
        <taxon>eudicotyledons</taxon>
        <taxon>Gunneridae</taxon>
        <taxon>Pentapetalae</taxon>
        <taxon>asterids</taxon>
        <taxon>lamiids</taxon>
        <taxon>Solanales</taxon>
        <taxon>Solanaceae</taxon>
        <taxon>Solanoideae</taxon>
        <taxon>Solaneae</taxon>
        <taxon>Solanum</taxon>
    </lineage>
</organism>
<dbReference type="Proteomes" id="UP000824120">
    <property type="component" value="Chromosome 12"/>
</dbReference>
<name>A0A9J5WDG6_SOLCO</name>